<organism evidence="3 5">
    <name type="scientific">Cucumis melo var. makuwa</name>
    <name type="common">Oriental melon</name>
    <dbReference type="NCBI Taxonomy" id="1194695"/>
    <lineage>
        <taxon>Eukaryota</taxon>
        <taxon>Viridiplantae</taxon>
        <taxon>Streptophyta</taxon>
        <taxon>Embryophyta</taxon>
        <taxon>Tracheophyta</taxon>
        <taxon>Spermatophyta</taxon>
        <taxon>Magnoliopsida</taxon>
        <taxon>eudicotyledons</taxon>
        <taxon>Gunneridae</taxon>
        <taxon>Pentapetalae</taxon>
        <taxon>rosids</taxon>
        <taxon>fabids</taxon>
        <taxon>Cucurbitales</taxon>
        <taxon>Cucurbitaceae</taxon>
        <taxon>Benincaseae</taxon>
        <taxon>Cucumis</taxon>
    </lineage>
</organism>
<reference evidence="4 5" key="1">
    <citation type="submission" date="2019-08" db="EMBL/GenBank/DDBJ databases">
        <title>Draft genome sequences of two oriental melons (Cucumis melo L. var makuwa).</title>
        <authorList>
            <person name="Kwon S.-Y."/>
        </authorList>
    </citation>
    <scope>NUCLEOTIDE SEQUENCE [LARGE SCALE GENOMIC DNA]</scope>
    <source>
        <strain evidence="5">cv. Chang Bougi</strain>
        <strain evidence="4">cv. SW 3</strain>
        <tissue evidence="3">Leaf</tissue>
    </source>
</reference>
<gene>
    <name evidence="3" type="ORF">E5676_scaffold124G00070</name>
    <name evidence="2" type="ORF">E6C27_scaffold67G006390</name>
</gene>
<name>A0A5D3DT02_CUCMM</name>
<accession>A0A5D3DT02</accession>
<evidence type="ECO:0000313" key="3">
    <source>
        <dbReference type="EMBL" id="TYK26723.1"/>
    </source>
</evidence>
<dbReference type="GO" id="GO:0015074">
    <property type="term" value="P:DNA integration"/>
    <property type="evidence" value="ECO:0007669"/>
    <property type="project" value="InterPro"/>
</dbReference>
<dbReference type="InterPro" id="IPR039537">
    <property type="entry name" value="Retrotran_Ty1/copia-like"/>
</dbReference>
<evidence type="ECO:0000313" key="2">
    <source>
        <dbReference type="EMBL" id="KAA0042148.1"/>
    </source>
</evidence>
<evidence type="ECO:0000313" key="4">
    <source>
        <dbReference type="Proteomes" id="UP000321393"/>
    </source>
</evidence>
<proteinExistence type="predicted"/>
<dbReference type="STRING" id="1194695.A0A5D3DT02"/>
<dbReference type="Proteomes" id="UP000321393">
    <property type="component" value="Unassembled WGS sequence"/>
</dbReference>
<dbReference type="OrthoDB" id="1750165at2759"/>
<dbReference type="PANTHER" id="PTHR42648">
    <property type="entry name" value="TRANSPOSASE, PUTATIVE-RELATED"/>
    <property type="match status" value="1"/>
</dbReference>
<dbReference type="SUPFAM" id="SSF53098">
    <property type="entry name" value="Ribonuclease H-like"/>
    <property type="match status" value="1"/>
</dbReference>
<dbReference type="PANTHER" id="PTHR42648:SF31">
    <property type="entry name" value="RNA-DIRECTED DNA POLYMERASE"/>
    <property type="match status" value="1"/>
</dbReference>
<dbReference type="InterPro" id="IPR012337">
    <property type="entry name" value="RNaseH-like_sf"/>
</dbReference>
<dbReference type="Gene3D" id="3.30.420.10">
    <property type="entry name" value="Ribonuclease H-like superfamily/Ribonuclease H"/>
    <property type="match status" value="1"/>
</dbReference>
<dbReference type="EMBL" id="SSTD01003357">
    <property type="protein sequence ID" value="TYK26723.1"/>
    <property type="molecule type" value="Genomic_DNA"/>
</dbReference>
<dbReference type="GO" id="GO:0003676">
    <property type="term" value="F:nucleic acid binding"/>
    <property type="evidence" value="ECO:0007669"/>
    <property type="project" value="InterPro"/>
</dbReference>
<dbReference type="Proteomes" id="UP000321947">
    <property type="component" value="Unassembled WGS sequence"/>
</dbReference>
<feature type="domain" description="Integrase catalytic" evidence="1">
    <location>
        <begin position="256"/>
        <end position="424"/>
    </location>
</feature>
<dbReference type="InterPro" id="IPR001584">
    <property type="entry name" value="Integrase_cat-core"/>
</dbReference>
<dbReference type="PROSITE" id="PS50994">
    <property type="entry name" value="INTEGRASE"/>
    <property type="match status" value="1"/>
</dbReference>
<sequence>MDLLMGLDESSAQARAQLLLIEPIPSVSRAFSLLLQEGQQQAIGSFSSVAPATALAISSNNAKNDSAHIQRKDRPICTHCNISGHTNDKCYKVHGYLPEYKPKQQRLNNSNSSTSSTNSTNSVITLTDEFSPNLNNITNPTEALLQCQNLLNQLQAQFAASSSGSTTHIVGQVHLERIGSAKLFQGLYILDQTFLQLYPFVLLLIIKHPYGINSWAIPLLIAYSLQNLLHLKSSTVNKVSHCTMCPLAKQRKLSFTSNNHLSSNAFDLIHVHIWGPFSTQTHAGYPYFLTIVDDATHYTGIFMLKHMSDVVFIVPQFFKLIETQRGKTIKQMRSDNAPELKFTEFFEQKRSGTSILMCRCAQQNSAVERKHQHILNTARVQYFQSQVPLTFWGECILTAIYLINRTPSMLLQWEFPFQKLNNTVPDYISLRIFGSLCYASSLSHNRSKFIPELFPLSSSAIPMA</sequence>
<evidence type="ECO:0000313" key="5">
    <source>
        <dbReference type="Proteomes" id="UP000321947"/>
    </source>
</evidence>
<dbReference type="InterPro" id="IPR036397">
    <property type="entry name" value="RNaseH_sf"/>
</dbReference>
<dbReference type="EMBL" id="SSTE01016227">
    <property type="protein sequence ID" value="KAA0042148.1"/>
    <property type="molecule type" value="Genomic_DNA"/>
</dbReference>
<protein>
    <submittedName>
        <fullName evidence="2 3">Retroelement pol polyprotein</fullName>
    </submittedName>
</protein>
<evidence type="ECO:0000259" key="1">
    <source>
        <dbReference type="PROSITE" id="PS50994"/>
    </source>
</evidence>
<comment type="caution">
    <text evidence="3">The sequence shown here is derived from an EMBL/GenBank/DDBJ whole genome shotgun (WGS) entry which is preliminary data.</text>
</comment>
<dbReference type="AlphaFoldDB" id="A0A5D3DT02"/>